<dbReference type="STRING" id="395494.Galf_0167"/>
<proteinExistence type="predicted"/>
<protein>
    <recommendedName>
        <fullName evidence="3">Tfp pilus assembly protein PilX</fullName>
    </recommendedName>
</protein>
<organism evidence="1 2">
    <name type="scientific">Gallionella capsiferriformans (strain ES-2)</name>
    <name type="common">Gallionella ferruginea capsiferriformans (strain ES-2)</name>
    <dbReference type="NCBI Taxonomy" id="395494"/>
    <lineage>
        <taxon>Bacteria</taxon>
        <taxon>Pseudomonadati</taxon>
        <taxon>Pseudomonadota</taxon>
        <taxon>Betaproteobacteria</taxon>
        <taxon>Nitrosomonadales</taxon>
        <taxon>Gallionellaceae</taxon>
        <taxon>Gallionella</taxon>
    </lineage>
</organism>
<dbReference type="Proteomes" id="UP000001235">
    <property type="component" value="Chromosome"/>
</dbReference>
<reference evidence="1 2" key="1">
    <citation type="submission" date="2010-08" db="EMBL/GenBank/DDBJ databases">
        <title>Complete sequence of Gallionella capsiferriformans ES-2.</title>
        <authorList>
            <consortium name="US DOE Joint Genome Institute"/>
            <person name="Lucas S."/>
            <person name="Copeland A."/>
            <person name="Lapidus A."/>
            <person name="Cheng J.-F."/>
            <person name="Bruce D."/>
            <person name="Goodwin L."/>
            <person name="Pitluck S."/>
            <person name="Chertkov O."/>
            <person name="Davenport K.W."/>
            <person name="Detter J.C."/>
            <person name="Han C."/>
            <person name="Tapia R."/>
            <person name="Land M."/>
            <person name="Hauser L."/>
            <person name="Chang Y.-J."/>
            <person name="Jeffries C."/>
            <person name="Kyrpides N."/>
            <person name="Ivanova N."/>
            <person name="Mikhailova N."/>
            <person name="Shelobolina E.S."/>
            <person name="Picardal F."/>
            <person name="Roden E."/>
            <person name="Emerson D."/>
            <person name="Woyke T."/>
        </authorList>
    </citation>
    <scope>NUCLEOTIDE SEQUENCE [LARGE SCALE GENOMIC DNA]</scope>
    <source>
        <strain evidence="1 2">ES-2</strain>
    </source>
</reference>
<name>D9SIF5_GALCS</name>
<evidence type="ECO:0000313" key="1">
    <source>
        <dbReference type="EMBL" id="ADL54212.1"/>
    </source>
</evidence>
<evidence type="ECO:0008006" key="3">
    <source>
        <dbReference type="Google" id="ProtNLM"/>
    </source>
</evidence>
<dbReference type="AlphaFoldDB" id="D9SIF5"/>
<dbReference type="EMBL" id="CP002159">
    <property type="protein sequence ID" value="ADL54212.1"/>
    <property type="molecule type" value="Genomic_DNA"/>
</dbReference>
<dbReference type="HOGENOM" id="CLU_105026_0_0_4"/>
<sequence precursor="true">MKHLSKSASYAKQRGIALFFALIALLAISLAAVALIRSVDTSTLIAGNLAFKQSATTSGDAGVEAAMSWMSTIETANAGLSVLTQIAHPFNNTGGIAGALNPGYYSSLDATLSLTDGTGIQWNANDSCGTGPNCADAVDPSGNTTRYIIQRMCRNANQLVPAANCLFSGAALDNGGHATPLPQNVCIGEGCPSSGQAPQNRITSRTTGPRNTVSYIQAFVY</sequence>
<evidence type="ECO:0000313" key="2">
    <source>
        <dbReference type="Proteomes" id="UP000001235"/>
    </source>
</evidence>
<dbReference type="RefSeq" id="WP_013292155.1">
    <property type="nucleotide sequence ID" value="NC_014394.1"/>
</dbReference>
<gene>
    <name evidence="1" type="ordered locus">Galf_0167</name>
</gene>
<dbReference type="eggNOG" id="COG4726">
    <property type="taxonomic scope" value="Bacteria"/>
</dbReference>
<dbReference type="KEGG" id="gca:Galf_0167"/>
<dbReference type="OrthoDB" id="5954007at2"/>
<keyword evidence="2" id="KW-1185">Reference proteome</keyword>
<accession>D9SIF5</accession>